<dbReference type="EMBL" id="GBRH01172080">
    <property type="protein sequence ID" value="JAE25816.1"/>
    <property type="molecule type" value="Transcribed_RNA"/>
</dbReference>
<sequence length="65" mass="6809">MIQHKIPRNSKKPPLFYGHTGTDPAKPPARCTQSSNRKGVGVMMESSARAPGGDESAVPSCNGTA</sequence>
<protein>
    <submittedName>
        <fullName evidence="2">Uncharacterized protein</fullName>
    </submittedName>
</protein>
<evidence type="ECO:0000313" key="2">
    <source>
        <dbReference type="EMBL" id="JAE25816.1"/>
    </source>
</evidence>
<accession>A0A0A9GTC8</accession>
<proteinExistence type="predicted"/>
<reference evidence="2" key="1">
    <citation type="submission" date="2014-09" db="EMBL/GenBank/DDBJ databases">
        <authorList>
            <person name="Magalhaes I.L.F."/>
            <person name="Oliveira U."/>
            <person name="Santos F.R."/>
            <person name="Vidigal T.H.D.A."/>
            <person name="Brescovit A.D."/>
            <person name="Santos A.J."/>
        </authorList>
    </citation>
    <scope>NUCLEOTIDE SEQUENCE</scope>
    <source>
        <tissue evidence="2">Shoot tissue taken approximately 20 cm above the soil surface</tissue>
    </source>
</reference>
<evidence type="ECO:0000256" key="1">
    <source>
        <dbReference type="SAM" id="MobiDB-lite"/>
    </source>
</evidence>
<organism evidence="2">
    <name type="scientific">Arundo donax</name>
    <name type="common">Giant reed</name>
    <name type="synonym">Donax arundinaceus</name>
    <dbReference type="NCBI Taxonomy" id="35708"/>
    <lineage>
        <taxon>Eukaryota</taxon>
        <taxon>Viridiplantae</taxon>
        <taxon>Streptophyta</taxon>
        <taxon>Embryophyta</taxon>
        <taxon>Tracheophyta</taxon>
        <taxon>Spermatophyta</taxon>
        <taxon>Magnoliopsida</taxon>
        <taxon>Liliopsida</taxon>
        <taxon>Poales</taxon>
        <taxon>Poaceae</taxon>
        <taxon>PACMAD clade</taxon>
        <taxon>Arundinoideae</taxon>
        <taxon>Arundineae</taxon>
        <taxon>Arundo</taxon>
    </lineage>
</organism>
<reference evidence="2" key="2">
    <citation type="journal article" date="2015" name="Data Brief">
        <title>Shoot transcriptome of the giant reed, Arundo donax.</title>
        <authorList>
            <person name="Barrero R.A."/>
            <person name="Guerrero F.D."/>
            <person name="Moolhuijzen P."/>
            <person name="Goolsby J.A."/>
            <person name="Tidwell J."/>
            <person name="Bellgard S.E."/>
            <person name="Bellgard M.I."/>
        </authorList>
    </citation>
    <scope>NUCLEOTIDE SEQUENCE</scope>
    <source>
        <tissue evidence="2">Shoot tissue taken approximately 20 cm above the soil surface</tissue>
    </source>
</reference>
<dbReference type="AlphaFoldDB" id="A0A0A9GTC8"/>
<feature type="compositionally biased region" description="Basic residues" evidence="1">
    <location>
        <begin position="1"/>
        <end position="11"/>
    </location>
</feature>
<name>A0A0A9GTC8_ARUDO</name>
<feature type="region of interest" description="Disordered" evidence="1">
    <location>
        <begin position="1"/>
        <end position="65"/>
    </location>
</feature>